<gene>
    <name evidence="7" type="ORF">C7B65_19530</name>
</gene>
<evidence type="ECO:0000259" key="5">
    <source>
        <dbReference type="Pfam" id="PF07483"/>
    </source>
</evidence>
<comment type="subcellular location">
    <subcellularLocation>
        <location evidence="2">Secreted</location>
    </subcellularLocation>
</comment>
<keyword evidence="4" id="KW-0677">Repeat</keyword>
<dbReference type="Pfam" id="PF00353">
    <property type="entry name" value="HemolysinCabind"/>
    <property type="match status" value="1"/>
</dbReference>
<evidence type="ECO:0000256" key="4">
    <source>
        <dbReference type="ARBA" id="ARBA00022737"/>
    </source>
</evidence>
<dbReference type="Proteomes" id="UP000238634">
    <property type="component" value="Unassembled WGS sequence"/>
</dbReference>
<accession>A0A2T1D9C6</accession>
<dbReference type="InterPro" id="IPR013858">
    <property type="entry name" value="Peptidase_M10B_C"/>
</dbReference>
<evidence type="ECO:0000259" key="6">
    <source>
        <dbReference type="Pfam" id="PF08548"/>
    </source>
</evidence>
<reference evidence="7 8" key="2">
    <citation type="submission" date="2018-03" db="EMBL/GenBank/DDBJ databases">
        <title>The ancient ancestry and fast evolution of plastids.</title>
        <authorList>
            <person name="Moore K.R."/>
            <person name="Magnabosco C."/>
            <person name="Momper L."/>
            <person name="Gold D.A."/>
            <person name="Bosak T."/>
            <person name="Fournier G.P."/>
        </authorList>
    </citation>
    <scope>NUCLEOTIDE SEQUENCE [LARGE SCALE GENOMIC DNA]</scope>
    <source>
        <strain evidence="7 8">ULC007</strain>
    </source>
</reference>
<dbReference type="AlphaFoldDB" id="A0A2T1D9C6"/>
<reference evidence="7 8" key="1">
    <citation type="submission" date="2018-02" db="EMBL/GenBank/DDBJ databases">
        <authorList>
            <person name="Cohen D.B."/>
            <person name="Kent A.D."/>
        </authorList>
    </citation>
    <scope>NUCLEOTIDE SEQUENCE [LARGE SCALE GENOMIC DNA]</scope>
    <source>
        <strain evidence="7 8">ULC007</strain>
    </source>
</reference>
<dbReference type="InterPro" id="IPR050557">
    <property type="entry name" value="RTX_toxin/Mannuronan_C5-epim"/>
</dbReference>
<feature type="domain" description="Peptidase M10 serralysin C-terminal" evidence="6">
    <location>
        <begin position="203"/>
        <end position="266"/>
    </location>
</feature>
<evidence type="ECO:0000313" key="7">
    <source>
        <dbReference type="EMBL" id="PSB17105.1"/>
    </source>
</evidence>
<keyword evidence="3" id="KW-0964">Secreted</keyword>
<dbReference type="RefSeq" id="WP_181314447.1">
    <property type="nucleotide sequence ID" value="NZ_PVWG01000032.1"/>
</dbReference>
<dbReference type="SUPFAM" id="SSF51120">
    <property type="entry name" value="beta-Roll"/>
    <property type="match status" value="1"/>
</dbReference>
<dbReference type="Gene3D" id="2.150.10.10">
    <property type="entry name" value="Serralysin-like metalloprotease, C-terminal"/>
    <property type="match status" value="1"/>
</dbReference>
<feature type="non-terminal residue" evidence="7">
    <location>
        <position position="1"/>
    </location>
</feature>
<sequence>RGNSNTQERFDQLVEFLCVFAPEDIDDQWNYKSSSSGWSATSSEGLNLERDFSQDLNEDKAIGDAVTSIESVGNTTLVHDALNNLSVESNSVKHSILLNQKLVKADMFAGWQVLGAETVNGENRLLWKLAATNDLYLWNLDDQWNYKSSSSGWSATSSEGLNLEVNFQVDANGDGTLYEANNAIMGDADANTLDGGIGNDILNGGASNDILIGGAGDDLLIGGAGDDALTGGVGKDQFVFDSLTGGVDTITDFLVGTDKLAVSAIGFGGGLAANAEITEAQFALGTAAMTSSHRFIYDAARGAFSFDSDGSDGCDLHPIHWKKPITFCSIRVLSACKIDQ</sequence>
<feature type="domain" description="Tryptophan-rich" evidence="5">
    <location>
        <begin position="76"/>
        <end position="176"/>
    </location>
</feature>
<dbReference type="Pfam" id="PF07483">
    <property type="entry name" value="W_rich_C"/>
    <property type="match status" value="2"/>
</dbReference>
<name>A0A2T1D9C6_9CYAN</name>
<evidence type="ECO:0000256" key="1">
    <source>
        <dbReference type="ARBA" id="ARBA00001913"/>
    </source>
</evidence>
<dbReference type="InterPro" id="IPR001343">
    <property type="entry name" value="Hemolysn_Ca-bd"/>
</dbReference>
<evidence type="ECO:0000256" key="3">
    <source>
        <dbReference type="ARBA" id="ARBA00022525"/>
    </source>
</evidence>
<evidence type="ECO:0000313" key="8">
    <source>
        <dbReference type="Proteomes" id="UP000238634"/>
    </source>
</evidence>
<dbReference type="PANTHER" id="PTHR38340">
    <property type="entry name" value="S-LAYER PROTEIN"/>
    <property type="match status" value="1"/>
</dbReference>
<evidence type="ECO:0008006" key="9">
    <source>
        <dbReference type="Google" id="ProtNLM"/>
    </source>
</evidence>
<keyword evidence="8" id="KW-1185">Reference proteome</keyword>
<protein>
    <recommendedName>
        <fullName evidence="9">Calcium-binding protein</fullName>
    </recommendedName>
</protein>
<dbReference type="STRING" id="1920490.GCA_001895925_00432"/>
<comment type="cofactor">
    <cofactor evidence="1">
        <name>Ca(2+)</name>
        <dbReference type="ChEBI" id="CHEBI:29108"/>
    </cofactor>
</comment>
<feature type="domain" description="Tryptophan-rich" evidence="5">
    <location>
        <begin position="25"/>
        <end position="63"/>
    </location>
</feature>
<dbReference type="GO" id="GO:0005509">
    <property type="term" value="F:calcium ion binding"/>
    <property type="evidence" value="ECO:0007669"/>
    <property type="project" value="InterPro"/>
</dbReference>
<proteinExistence type="predicted"/>
<dbReference type="InterPro" id="IPR018511">
    <property type="entry name" value="Hemolysin-typ_Ca-bd_CS"/>
</dbReference>
<organism evidence="7 8">
    <name type="scientific">Phormidesmis priestleyi ULC007</name>
    <dbReference type="NCBI Taxonomy" id="1920490"/>
    <lineage>
        <taxon>Bacteria</taxon>
        <taxon>Bacillati</taxon>
        <taxon>Cyanobacteriota</taxon>
        <taxon>Cyanophyceae</taxon>
        <taxon>Leptolyngbyales</taxon>
        <taxon>Leptolyngbyaceae</taxon>
        <taxon>Phormidesmis</taxon>
    </lineage>
</organism>
<dbReference type="PRINTS" id="PR00313">
    <property type="entry name" value="CABNDNGRPT"/>
</dbReference>
<dbReference type="InterPro" id="IPR011121">
    <property type="entry name" value="Trp-rich_dom"/>
</dbReference>
<comment type="caution">
    <text evidence="7">The sequence shown here is derived from an EMBL/GenBank/DDBJ whole genome shotgun (WGS) entry which is preliminary data.</text>
</comment>
<dbReference type="PROSITE" id="PS00330">
    <property type="entry name" value="HEMOLYSIN_CALCIUM"/>
    <property type="match status" value="2"/>
</dbReference>
<dbReference type="GO" id="GO:0005615">
    <property type="term" value="C:extracellular space"/>
    <property type="evidence" value="ECO:0007669"/>
    <property type="project" value="InterPro"/>
</dbReference>
<dbReference type="Pfam" id="PF08548">
    <property type="entry name" value="Peptidase_M10_C"/>
    <property type="match status" value="1"/>
</dbReference>
<evidence type="ECO:0000256" key="2">
    <source>
        <dbReference type="ARBA" id="ARBA00004613"/>
    </source>
</evidence>
<dbReference type="PANTHER" id="PTHR38340:SF1">
    <property type="entry name" value="S-LAYER PROTEIN"/>
    <property type="match status" value="1"/>
</dbReference>
<dbReference type="InterPro" id="IPR011049">
    <property type="entry name" value="Serralysin-like_metalloprot_C"/>
</dbReference>
<dbReference type="EMBL" id="PVWG01000032">
    <property type="protein sequence ID" value="PSB17105.1"/>
    <property type="molecule type" value="Genomic_DNA"/>
</dbReference>